<name>M2YKU7_DOTSN</name>
<organism evidence="2 3">
    <name type="scientific">Dothistroma septosporum (strain NZE10 / CBS 128990)</name>
    <name type="common">Red band needle blight fungus</name>
    <name type="synonym">Mycosphaerella pini</name>
    <dbReference type="NCBI Taxonomy" id="675120"/>
    <lineage>
        <taxon>Eukaryota</taxon>
        <taxon>Fungi</taxon>
        <taxon>Dikarya</taxon>
        <taxon>Ascomycota</taxon>
        <taxon>Pezizomycotina</taxon>
        <taxon>Dothideomycetes</taxon>
        <taxon>Dothideomycetidae</taxon>
        <taxon>Mycosphaerellales</taxon>
        <taxon>Mycosphaerellaceae</taxon>
        <taxon>Dothistroma</taxon>
    </lineage>
</organism>
<sequence>MQVEVATARGAKMTKALQRNAIHDNSGISRTVDTADHHAGSRTYPSVDSGNSIGTTAAQAPRHPCCARTAT</sequence>
<reference evidence="2 3" key="2">
    <citation type="journal article" date="2012" name="PLoS Pathog.">
        <title>Diverse lifestyles and strategies of plant pathogenesis encoded in the genomes of eighteen Dothideomycetes fungi.</title>
        <authorList>
            <person name="Ohm R.A."/>
            <person name="Feau N."/>
            <person name="Henrissat B."/>
            <person name="Schoch C.L."/>
            <person name="Horwitz B.A."/>
            <person name="Barry K.W."/>
            <person name="Condon B.J."/>
            <person name="Copeland A.C."/>
            <person name="Dhillon B."/>
            <person name="Glaser F."/>
            <person name="Hesse C.N."/>
            <person name="Kosti I."/>
            <person name="LaButti K."/>
            <person name="Lindquist E.A."/>
            <person name="Lucas S."/>
            <person name="Salamov A.A."/>
            <person name="Bradshaw R.E."/>
            <person name="Ciuffetti L."/>
            <person name="Hamelin R.C."/>
            <person name="Kema G.H.J."/>
            <person name="Lawrence C."/>
            <person name="Scott J.A."/>
            <person name="Spatafora J.W."/>
            <person name="Turgeon B.G."/>
            <person name="de Wit P.J.G.M."/>
            <person name="Zhong S."/>
            <person name="Goodwin S.B."/>
            <person name="Grigoriev I.V."/>
        </authorList>
    </citation>
    <scope>NUCLEOTIDE SEQUENCE [LARGE SCALE GENOMIC DNA]</scope>
    <source>
        <strain evidence="3">NZE10 / CBS 128990</strain>
    </source>
</reference>
<dbReference type="Proteomes" id="UP000016933">
    <property type="component" value="Unassembled WGS sequence"/>
</dbReference>
<protein>
    <submittedName>
        <fullName evidence="2">Uncharacterized protein</fullName>
    </submittedName>
</protein>
<evidence type="ECO:0000313" key="3">
    <source>
        <dbReference type="Proteomes" id="UP000016933"/>
    </source>
</evidence>
<dbReference type="HOGENOM" id="CLU_2739989_0_0_1"/>
<dbReference type="AlphaFoldDB" id="M2YKU7"/>
<feature type="compositionally biased region" description="Polar residues" evidence="1">
    <location>
        <begin position="43"/>
        <end position="58"/>
    </location>
</feature>
<keyword evidence="3" id="KW-1185">Reference proteome</keyword>
<feature type="region of interest" description="Disordered" evidence="1">
    <location>
        <begin position="18"/>
        <end position="71"/>
    </location>
</feature>
<proteinExistence type="predicted"/>
<dbReference type="EMBL" id="KB446545">
    <property type="protein sequence ID" value="EME39490.1"/>
    <property type="molecule type" value="Genomic_DNA"/>
</dbReference>
<accession>M2YKU7</accession>
<evidence type="ECO:0000313" key="2">
    <source>
        <dbReference type="EMBL" id="EME39490.1"/>
    </source>
</evidence>
<gene>
    <name evidence="2" type="ORF">DOTSEDRAFT_75230</name>
</gene>
<reference evidence="3" key="1">
    <citation type="journal article" date="2012" name="PLoS Genet.">
        <title>The genomes of the fungal plant pathogens Cladosporium fulvum and Dothistroma septosporum reveal adaptation to different hosts and lifestyles but also signatures of common ancestry.</title>
        <authorList>
            <person name="de Wit P.J.G.M."/>
            <person name="van der Burgt A."/>
            <person name="Oekmen B."/>
            <person name="Stergiopoulos I."/>
            <person name="Abd-Elsalam K.A."/>
            <person name="Aerts A.L."/>
            <person name="Bahkali A.H."/>
            <person name="Beenen H.G."/>
            <person name="Chettri P."/>
            <person name="Cox M.P."/>
            <person name="Datema E."/>
            <person name="de Vries R.P."/>
            <person name="Dhillon B."/>
            <person name="Ganley A.R."/>
            <person name="Griffiths S.A."/>
            <person name="Guo Y."/>
            <person name="Hamelin R.C."/>
            <person name="Henrissat B."/>
            <person name="Kabir M.S."/>
            <person name="Jashni M.K."/>
            <person name="Kema G."/>
            <person name="Klaubauf S."/>
            <person name="Lapidus A."/>
            <person name="Levasseur A."/>
            <person name="Lindquist E."/>
            <person name="Mehrabi R."/>
            <person name="Ohm R.A."/>
            <person name="Owen T.J."/>
            <person name="Salamov A."/>
            <person name="Schwelm A."/>
            <person name="Schijlen E."/>
            <person name="Sun H."/>
            <person name="van den Burg H.A."/>
            <person name="van Ham R.C.H.J."/>
            <person name="Zhang S."/>
            <person name="Goodwin S.B."/>
            <person name="Grigoriev I.V."/>
            <person name="Collemare J."/>
            <person name="Bradshaw R.E."/>
        </authorList>
    </citation>
    <scope>NUCLEOTIDE SEQUENCE [LARGE SCALE GENOMIC DNA]</scope>
    <source>
        <strain evidence="3">NZE10 / CBS 128990</strain>
    </source>
</reference>
<evidence type="ECO:0000256" key="1">
    <source>
        <dbReference type="SAM" id="MobiDB-lite"/>
    </source>
</evidence>